<evidence type="ECO:0000256" key="1">
    <source>
        <dbReference type="ARBA" id="ARBA00001947"/>
    </source>
</evidence>
<evidence type="ECO:0000256" key="7">
    <source>
        <dbReference type="ARBA" id="ARBA00022833"/>
    </source>
</evidence>
<keyword evidence="10 11" id="KW-0472">Membrane</keyword>
<evidence type="ECO:0000256" key="6">
    <source>
        <dbReference type="ARBA" id="ARBA00022801"/>
    </source>
</evidence>
<feature type="transmembrane region" description="Helical" evidence="11">
    <location>
        <begin position="110"/>
        <end position="135"/>
    </location>
</feature>
<dbReference type="PROSITE" id="PS50106">
    <property type="entry name" value="PDZ"/>
    <property type="match status" value="1"/>
</dbReference>
<evidence type="ECO:0000256" key="5">
    <source>
        <dbReference type="ARBA" id="ARBA00022692"/>
    </source>
</evidence>
<comment type="subcellular location">
    <subcellularLocation>
        <location evidence="2">Membrane</location>
        <topology evidence="2">Multi-pass membrane protein</topology>
    </subcellularLocation>
</comment>
<keyword evidence="4" id="KW-0645">Protease</keyword>
<proteinExistence type="inferred from homology"/>
<evidence type="ECO:0000256" key="9">
    <source>
        <dbReference type="ARBA" id="ARBA00023049"/>
    </source>
</evidence>
<comment type="caution">
    <text evidence="13">The sequence shown here is derived from an EMBL/GenBank/DDBJ whole genome shotgun (WGS) entry which is preliminary data.</text>
</comment>
<feature type="transmembrane region" description="Helical" evidence="11">
    <location>
        <begin position="12"/>
        <end position="32"/>
    </location>
</feature>
<keyword evidence="5 11" id="KW-0812">Transmembrane</keyword>
<dbReference type="InterPro" id="IPR004387">
    <property type="entry name" value="Pept_M50_Zn"/>
</dbReference>
<dbReference type="InterPro" id="IPR001478">
    <property type="entry name" value="PDZ"/>
</dbReference>
<dbReference type="Gene3D" id="2.30.42.10">
    <property type="match status" value="1"/>
</dbReference>
<dbReference type="Pfam" id="PF02163">
    <property type="entry name" value="Peptidase_M50"/>
    <property type="match status" value="1"/>
</dbReference>
<dbReference type="CDD" id="cd23081">
    <property type="entry name" value="cpPDZ_EcRseP-like"/>
    <property type="match status" value="1"/>
</dbReference>
<dbReference type="InterPro" id="IPR041489">
    <property type="entry name" value="PDZ_6"/>
</dbReference>
<feature type="transmembrane region" description="Helical" evidence="11">
    <location>
        <begin position="291"/>
        <end position="313"/>
    </location>
</feature>
<keyword evidence="8 11" id="KW-1133">Transmembrane helix</keyword>
<dbReference type="CDD" id="cd06163">
    <property type="entry name" value="S2P-M50_PDZ_RseP-like"/>
    <property type="match status" value="1"/>
</dbReference>
<evidence type="ECO:0000256" key="3">
    <source>
        <dbReference type="ARBA" id="ARBA00007931"/>
    </source>
</evidence>
<gene>
    <name evidence="13" type="primary">rseP</name>
    <name evidence="13" type="ORF">SMD31_00555</name>
</gene>
<dbReference type="PANTHER" id="PTHR42837:SF2">
    <property type="entry name" value="MEMBRANE METALLOPROTEASE ARASP2, CHLOROPLASTIC-RELATED"/>
    <property type="match status" value="1"/>
</dbReference>
<dbReference type="Pfam" id="PF17820">
    <property type="entry name" value="PDZ_6"/>
    <property type="match status" value="1"/>
</dbReference>
<dbReference type="NCBIfam" id="TIGR00054">
    <property type="entry name" value="RIP metalloprotease RseP"/>
    <property type="match status" value="1"/>
</dbReference>
<keyword evidence="14" id="KW-1185">Reference proteome</keyword>
<dbReference type="PANTHER" id="PTHR42837">
    <property type="entry name" value="REGULATOR OF SIGMA-E PROTEASE RSEP"/>
    <property type="match status" value="1"/>
</dbReference>
<dbReference type="EC" id="3.4.24.-" evidence="11"/>
<comment type="similarity">
    <text evidence="3 11">Belongs to the peptidase M50B family.</text>
</comment>
<dbReference type="InterPro" id="IPR036034">
    <property type="entry name" value="PDZ_sf"/>
</dbReference>
<evidence type="ECO:0000256" key="2">
    <source>
        <dbReference type="ARBA" id="ARBA00004141"/>
    </source>
</evidence>
<keyword evidence="7 11" id="KW-0862">Zinc</keyword>
<dbReference type="Proteomes" id="UP001271769">
    <property type="component" value="Unassembled WGS sequence"/>
</dbReference>
<evidence type="ECO:0000256" key="8">
    <source>
        <dbReference type="ARBA" id="ARBA00022989"/>
    </source>
</evidence>
<dbReference type="SUPFAM" id="SSF50156">
    <property type="entry name" value="PDZ domain-like"/>
    <property type="match status" value="1"/>
</dbReference>
<feature type="transmembrane region" description="Helical" evidence="11">
    <location>
        <begin position="343"/>
        <end position="361"/>
    </location>
</feature>
<sequence>MDIVAEIARNGFWFLVLLTPLVFVHELGHFLVARWCGVRVEVFSIGFGRELFGFTDKHGTRWKFSLLPLGGYVRMFGQAPNELEGGEKPVAMSPADKAVSFMHKNVGRRAAIVAAGPAANFLFAIIVLAILFAAFGKVFTSTVIDEVKVGSAAAEAGLLPGDKIVALNGRAISTFEEVAEFIPLNLDQPLQLTVERGAQQLTVTAVPKIVVRKDILGKDVRSALLGVGSNHRGPVQRLGPIEAVGEATSYTYLKAADMLKGLWQMVSGVRPASEIGGVLRIASVSGAVAGIGFYELTMLAVLLSINLGLINLFPVPMLDGGHLAYYALEAARGRPLSEGAQEWGLKIGLAMVLSLMLFATWNDLVYLKVVDYFRWLFT</sequence>
<comment type="cofactor">
    <cofactor evidence="1 11">
        <name>Zn(2+)</name>
        <dbReference type="ChEBI" id="CHEBI:29105"/>
    </cofactor>
</comment>
<dbReference type="EMBL" id="JAXCLX010000001">
    <property type="protein sequence ID" value="MDY0870388.1"/>
    <property type="molecule type" value="Genomic_DNA"/>
</dbReference>
<dbReference type="GO" id="GO:0008237">
    <property type="term" value="F:metallopeptidase activity"/>
    <property type="evidence" value="ECO:0007669"/>
    <property type="project" value="UniProtKB-KW"/>
</dbReference>
<evidence type="ECO:0000313" key="14">
    <source>
        <dbReference type="Proteomes" id="UP001271769"/>
    </source>
</evidence>
<dbReference type="RefSeq" id="WP_320498593.1">
    <property type="nucleotide sequence ID" value="NZ_JAXCLX010000001.1"/>
</dbReference>
<evidence type="ECO:0000256" key="4">
    <source>
        <dbReference type="ARBA" id="ARBA00022670"/>
    </source>
</evidence>
<keyword evidence="9 11" id="KW-0482">Metalloprotease</keyword>
<dbReference type="SMART" id="SM00228">
    <property type="entry name" value="PDZ"/>
    <property type="match status" value="1"/>
</dbReference>
<dbReference type="InterPro" id="IPR008915">
    <property type="entry name" value="Peptidase_M50"/>
</dbReference>
<accession>A0ABU5DT08</accession>
<keyword evidence="11" id="KW-0479">Metal-binding</keyword>
<organism evidence="13 14">
    <name type="scientific">Dongia rigui</name>
    <dbReference type="NCBI Taxonomy" id="940149"/>
    <lineage>
        <taxon>Bacteria</taxon>
        <taxon>Pseudomonadati</taxon>
        <taxon>Pseudomonadota</taxon>
        <taxon>Alphaproteobacteria</taxon>
        <taxon>Rhodospirillales</taxon>
        <taxon>Dongiaceae</taxon>
        <taxon>Dongia</taxon>
    </lineage>
</organism>
<protein>
    <recommendedName>
        <fullName evidence="11">Zinc metalloprotease</fullName>
        <ecNumber evidence="11">3.4.24.-</ecNumber>
    </recommendedName>
</protein>
<evidence type="ECO:0000256" key="11">
    <source>
        <dbReference type="RuleBase" id="RU362031"/>
    </source>
</evidence>
<keyword evidence="6 11" id="KW-0378">Hydrolase</keyword>
<feature type="domain" description="PDZ" evidence="12">
    <location>
        <begin position="135"/>
        <end position="182"/>
    </location>
</feature>
<evidence type="ECO:0000259" key="12">
    <source>
        <dbReference type="PROSITE" id="PS50106"/>
    </source>
</evidence>
<evidence type="ECO:0000313" key="13">
    <source>
        <dbReference type="EMBL" id="MDY0870388.1"/>
    </source>
</evidence>
<evidence type="ECO:0000256" key="10">
    <source>
        <dbReference type="ARBA" id="ARBA00023136"/>
    </source>
</evidence>
<reference evidence="13 14" key="1">
    <citation type="journal article" date="2013" name="Antonie Van Leeuwenhoek">
        <title>Dongia rigui sp. nov., isolated from freshwater of a large wetland in Korea.</title>
        <authorList>
            <person name="Baik K.S."/>
            <person name="Hwang Y.M."/>
            <person name="Choi J.S."/>
            <person name="Kwon J."/>
            <person name="Seong C.N."/>
        </authorList>
    </citation>
    <scope>NUCLEOTIDE SEQUENCE [LARGE SCALE GENOMIC DNA]</scope>
    <source>
        <strain evidence="13 14">04SU4-P</strain>
    </source>
</reference>
<name>A0ABU5DT08_9PROT</name>